<keyword evidence="2" id="KW-1185">Reference proteome</keyword>
<name>A0ABU5WB99_AERCA</name>
<dbReference type="Gene3D" id="3.10.50.30">
    <property type="entry name" value="Transcription elongation factor, GreA/GreB, C-terminal domain"/>
    <property type="match status" value="1"/>
</dbReference>
<proteinExistence type="predicted"/>
<gene>
    <name evidence="1" type="ORF">VCX44_20645</name>
</gene>
<dbReference type="Proteomes" id="UP001304847">
    <property type="component" value="Unassembled WGS sequence"/>
</dbReference>
<accession>A0ABU5WB99</accession>
<comment type="caution">
    <text evidence="1">The sequence shown here is derived from an EMBL/GenBank/DDBJ whole genome shotgun (WGS) entry which is preliminary data.</text>
</comment>
<evidence type="ECO:0008006" key="3">
    <source>
        <dbReference type="Google" id="ProtNLM"/>
    </source>
</evidence>
<dbReference type="EMBL" id="JAYGOJ010000170">
    <property type="protein sequence ID" value="MEA9438146.1"/>
    <property type="molecule type" value="Genomic_DNA"/>
</dbReference>
<dbReference type="InterPro" id="IPR036953">
    <property type="entry name" value="GreA/GreB_C_sf"/>
</dbReference>
<evidence type="ECO:0000313" key="1">
    <source>
        <dbReference type="EMBL" id="MEA9438146.1"/>
    </source>
</evidence>
<protein>
    <recommendedName>
        <fullName evidence="3">Transcription elongation factor</fullName>
    </recommendedName>
</protein>
<organism evidence="1 2">
    <name type="scientific">Aeromonas caviae</name>
    <name type="common">Aeromonas punctata</name>
    <dbReference type="NCBI Taxonomy" id="648"/>
    <lineage>
        <taxon>Bacteria</taxon>
        <taxon>Pseudomonadati</taxon>
        <taxon>Pseudomonadota</taxon>
        <taxon>Gammaproteobacteria</taxon>
        <taxon>Aeromonadales</taxon>
        <taxon>Aeromonadaceae</taxon>
        <taxon>Aeromonas</taxon>
    </lineage>
</organism>
<reference evidence="1 2" key="1">
    <citation type="submission" date="2023-12" db="EMBL/GenBank/DDBJ databases">
        <title>Characterization of antibiotic resistance in Aeromonas spp. in hospital effluent.</title>
        <authorList>
            <person name="Negoseki B.R.S."/>
            <person name="Krul D."/>
            <person name="Siqueira A.C."/>
            <person name="Almeida M."/>
            <person name="Mesa D."/>
            <person name="Conte D."/>
            <person name="Dalla-Costa L.M."/>
        </authorList>
    </citation>
    <scope>NUCLEOTIDE SEQUENCE [LARGE SCALE GENOMIC DNA]</scope>
    <source>
        <strain evidence="1 2">36v</strain>
    </source>
</reference>
<sequence>MSRTLKLQLLTMLQQELRRMCELAIAGAHEAQQEANYHIGAMESRYDTFKEEAQYLTEAQKLRLLTLQGQLQECVRLHSLLAKQQRPYQHIQLGALITLLEEGQERVQLFIAPASLGKPHECTQGKVICITPDTPVVSPAMGLTVGEEYQVFIGNAIRNYDIIAIE</sequence>
<evidence type="ECO:0000313" key="2">
    <source>
        <dbReference type="Proteomes" id="UP001304847"/>
    </source>
</evidence>
<dbReference type="RefSeq" id="WP_323580979.1">
    <property type="nucleotide sequence ID" value="NZ_JAYGOJ010000170.1"/>
</dbReference>